<evidence type="ECO:0000313" key="7">
    <source>
        <dbReference type="EMBL" id="SDW44179.1"/>
    </source>
</evidence>
<dbReference type="GO" id="GO:0006824">
    <property type="term" value="P:cobalt ion transport"/>
    <property type="evidence" value="ECO:0007669"/>
    <property type="project" value="InterPro"/>
</dbReference>
<evidence type="ECO:0000256" key="2">
    <source>
        <dbReference type="ARBA" id="ARBA00022475"/>
    </source>
</evidence>
<dbReference type="Proteomes" id="UP000198828">
    <property type="component" value="Unassembled WGS sequence"/>
</dbReference>
<dbReference type="InterPro" id="IPR052770">
    <property type="entry name" value="Cobalt_transport_CbiQ"/>
</dbReference>
<keyword evidence="3 6" id="KW-0812">Transmembrane</keyword>
<evidence type="ECO:0000313" key="8">
    <source>
        <dbReference type="Proteomes" id="UP000198828"/>
    </source>
</evidence>
<evidence type="ECO:0000256" key="1">
    <source>
        <dbReference type="ARBA" id="ARBA00004651"/>
    </source>
</evidence>
<feature type="transmembrane region" description="Helical" evidence="6">
    <location>
        <begin position="16"/>
        <end position="35"/>
    </location>
</feature>
<dbReference type="GO" id="GO:0043190">
    <property type="term" value="C:ATP-binding cassette (ABC) transporter complex"/>
    <property type="evidence" value="ECO:0007669"/>
    <property type="project" value="InterPro"/>
</dbReference>
<reference evidence="7 8" key="1">
    <citation type="submission" date="2016-10" db="EMBL/GenBank/DDBJ databases">
        <authorList>
            <person name="de Groot N.N."/>
        </authorList>
    </citation>
    <scope>NUCLEOTIDE SEQUENCE [LARGE SCALE GENOMIC DNA]</scope>
    <source>
        <strain evidence="7 8">DSM 23310</strain>
    </source>
</reference>
<keyword evidence="8" id="KW-1185">Reference proteome</keyword>
<name>A0A1H2TLS1_9FIRM</name>
<sequence>MLLIDKYAYTNRLANFNPMTKFIFVIGTLLIATILDNLYINLFLFMLMVFLTIFAAKIPWNKYCKLMVIPTIFLIISIVTLLLSFSEENRFIWSIKIWGKYLGTNYESLKGSIKVGIRVLAAISSTLFLGLTTPLNDIIRVLKKLKIPNTLIELVLLIYRFIFTLLEESKDIIMAQEMKFGYINMKNSYKSIALLIKCLFIRLLIRYKDMVISLDTKLYTGEFKIGD</sequence>
<dbReference type="Pfam" id="PF02361">
    <property type="entry name" value="CbiQ"/>
    <property type="match status" value="1"/>
</dbReference>
<dbReference type="CDD" id="cd16914">
    <property type="entry name" value="EcfT"/>
    <property type="match status" value="1"/>
</dbReference>
<proteinExistence type="predicted"/>
<evidence type="ECO:0000256" key="5">
    <source>
        <dbReference type="ARBA" id="ARBA00023136"/>
    </source>
</evidence>
<dbReference type="InterPro" id="IPR012809">
    <property type="entry name" value="ECF_CbiQ"/>
</dbReference>
<dbReference type="AlphaFoldDB" id="A0A1H2TLS1"/>
<evidence type="ECO:0000256" key="6">
    <source>
        <dbReference type="SAM" id="Phobius"/>
    </source>
</evidence>
<dbReference type="EMBL" id="FNNG01000002">
    <property type="protein sequence ID" value="SDW44179.1"/>
    <property type="molecule type" value="Genomic_DNA"/>
</dbReference>
<organism evidence="7 8">
    <name type="scientific">Tepidimicrobium xylanilyticum</name>
    <dbReference type="NCBI Taxonomy" id="1123352"/>
    <lineage>
        <taxon>Bacteria</taxon>
        <taxon>Bacillati</taxon>
        <taxon>Bacillota</taxon>
        <taxon>Tissierellia</taxon>
        <taxon>Tissierellales</taxon>
        <taxon>Tepidimicrobiaceae</taxon>
        <taxon>Tepidimicrobium</taxon>
    </lineage>
</organism>
<feature type="transmembrane region" description="Helical" evidence="6">
    <location>
        <begin position="42"/>
        <end position="60"/>
    </location>
</feature>
<dbReference type="PANTHER" id="PTHR43723:SF1">
    <property type="entry name" value="COBALT TRANSPORT PROTEIN CBIQ"/>
    <property type="match status" value="1"/>
</dbReference>
<gene>
    <name evidence="7" type="ORF">SAMN05660923_00733</name>
</gene>
<dbReference type="NCBIfam" id="TIGR02454">
    <property type="entry name" value="ECF_T_CbiQ"/>
    <property type="match status" value="1"/>
</dbReference>
<evidence type="ECO:0000256" key="4">
    <source>
        <dbReference type="ARBA" id="ARBA00022989"/>
    </source>
</evidence>
<dbReference type="RefSeq" id="WP_093750975.1">
    <property type="nucleotide sequence ID" value="NZ_BSYN01000002.1"/>
</dbReference>
<comment type="subcellular location">
    <subcellularLocation>
        <location evidence="1">Cell membrane</location>
        <topology evidence="1">Multi-pass membrane protein</topology>
    </subcellularLocation>
</comment>
<accession>A0A1H2TLS1</accession>
<keyword evidence="2" id="KW-1003">Cell membrane</keyword>
<dbReference type="OrthoDB" id="9815246at2"/>
<dbReference type="PANTHER" id="PTHR43723">
    <property type="entry name" value="COBALT TRANSPORT PROTEIN CBIQ"/>
    <property type="match status" value="1"/>
</dbReference>
<protein>
    <submittedName>
        <fullName evidence="7">Cobalt/nickel transport system permease protein</fullName>
    </submittedName>
</protein>
<keyword evidence="5 6" id="KW-0472">Membrane</keyword>
<keyword evidence="4 6" id="KW-1133">Transmembrane helix</keyword>
<feature type="transmembrane region" description="Helical" evidence="6">
    <location>
        <begin position="66"/>
        <end position="86"/>
    </location>
</feature>
<evidence type="ECO:0000256" key="3">
    <source>
        <dbReference type="ARBA" id="ARBA00022692"/>
    </source>
</evidence>
<dbReference type="InterPro" id="IPR003339">
    <property type="entry name" value="ABC/ECF_trnsptr_transmembrane"/>
</dbReference>